<reference evidence="6 7" key="1">
    <citation type="submission" date="2017-03" db="EMBL/GenBank/DDBJ databases">
        <title>Genomes of endolithic fungi from Antarctica.</title>
        <authorList>
            <person name="Coleine C."/>
            <person name="Masonjones S."/>
            <person name="Stajich J.E."/>
        </authorList>
    </citation>
    <scope>NUCLEOTIDE SEQUENCE [LARGE SCALE GENOMIC DNA]</scope>
    <source>
        <strain evidence="6 7">CCFEE 5311</strain>
    </source>
</reference>
<comment type="cofactor">
    <cofactor evidence="4">
        <name>FAD</name>
        <dbReference type="ChEBI" id="CHEBI:57692"/>
    </cofactor>
    <text evidence="4">Binds 1 FAD per subunit.</text>
</comment>
<evidence type="ECO:0000313" key="7">
    <source>
        <dbReference type="Proteomes" id="UP000310066"/>
    </source>
</evidence>
<dbReference type="GO" id="GO:0032922">
    <property type="term" value="P:circadian regulation of gene expression"/>
    <property type="evidence" value="ECO:0007669"/>
    <property type="project" value="TreeGrafter"/>
</dbReference>
<feature type="binding site" evidence="4">
    <location>
        <position position="335"/>
    </location>
    <ligand>
        <name>FAD</name>
        <dbReference type="ChEBI" id="CHEBI:57692"/>
    </ligand>
</feature>
<evidence type="ECO:0000259" key="5">
    <source>
        <dbReference type="PROSITE" id="PS51645"/>
    </source>
</evidence>
<accession>A0A4U0TVM8</accession>
<feature type="binding site" evidence="4">
    <location>
        <position position="387"/>
    </location>
    <ligand>
        <name>FAD</name>
        <dbReference type="ChEBI" id="CHEBI:57692"/>
    </ligand>
</feature>
<comment type="similarity">
    <text evidence="1">Belongs to the DNA photolyase class-1 family.</text>
</comment>
<dbReference type="PROSITE" id="PS51645">
    <property type="entry name" value="PHR_CRY_ALPHA_BETA"/>
    <property type="match status" value="1"/>
</dbReference>
<dbReference type="AlphaFoldDB" id="A0A4U0TVM8"/>
<dbReference type="InterPro" id="IPR014729">
    <property type="entry name" value="Rossmann-like_a/b/a_fold"/>
</dbReference>
<proteinExistence type="inferred from homology"/>
<dbReference type="PRINTS" id="PR00147">
    <property type="entry name" value="DNAPHOTLYASE"/>
</dbReference>
<evidence type="ECO:0000256" key="2">
    <source>
        <dbReference type="ARBA" id="ARBA00022630"/>
    </source>
</evidence>
<sequence length="580" mass="66285">MLIHATYHRAVHSTIRASSLAYRNFASTSGIMAQIAGKKHARSDSQTHDDYVQVQNQLKHPSTKRAKQIDADPPYDQLEAILKKTRRNVKTRNVLHWFRSKDIRQEDNKGLHAAAQKAKEGGGSLISMYLFSPKDMEWHGTSPARSDFILECLRILKSQLEEKNIPLAIITAEERGNKTDKVMQFAKENDISHIFANMEYEVDELRRDVDLAKKVQGQADLSLDVLHDQTVIVPGSLCTGAGGPHKVFTRYYNDWLAITKKKPNLIDTCPPPEGNDKSAKQAHQKLFDSTIPELPESKQFGSDKERDQIRKLWPAGNKAGMQRHADFLKHKIANYAANRSEAALDPSSRLSPYFSSGIVSVREILRNTQKFNGGKDFTSGDAGVVSWVREIVFREFYRQVTVITPHTSMNLPQNLKFDLVHWEDDEEGWKKWCEGRTGIPFIDAGMRQLNAEAYMHNRLRMNTASYLRANYLIDYRIGERYFAEHLIDWDLSNNTQGWEPSYTIFNPVIQAEKHDPNGDFIRKWVPELAGVKGKAVFMPSERLGKREFEKLGYPWPHVDFKESSARAKARYKQDLASAEP</sequence>
<evidence type="ECO:0000256" key="1">
    <source>
        <dbReference type="ARBA" id="ARBA00005862"/>
    </source>
</evidence>
<dbReference type="SUPFAM" id="SSF52425">
    <property type="entry name" value="Cryptochrome/photolyase, N-terminal domain"/>
    <property type="match status" value="1"/>
</dbReference>
<evidence type="ECO:0000313" key="6">
    <source>
        <dbReference type="EMBL" id="TKA26400.1"/>
    </source>
</evidence>
<dbReference type="GO" id="GO:0003904">
    <property type="term" value="F:deoxyribodipyrimidine photo-lyase activity"/>
    <property type="evidence" value="ECO:0007669"/>
    <property type="project" value="TreeGrafter"/>
</dbReference>
<dbReference type="Pfam" id="PF03441">
    <property type="entry name" value="FAD_binding_7"/>
    <property type="match status" value="1"/>
</dbReference>
<dbReference type="GO" id="GO:0005634">
    <property type="term" value="C:nucleus"/>
    <property type="evidence" value="ECO:0007669"/>
    <property type="project" value="TreeGrafter"/>
</dbReference>
<gene>
    <name evidence="6" type="ORF">B0A54_16851</name>
</gene>
<keyword evidence="3 4" id="KW-0274">FAD</keyword>
<dbReference type="STRING" id="329885.A0A4U0TVM8"/>
<dbReference type="InterPro" id="IPR036155">
    <property type="entry name" value="Crypto/Photolyase_N_sf"/>
</dbReference>
<dbReference type="SUPFAM" id="SSF48173">
    <property type="entry name" value="Cryptochrome/photolyase FAD-binding domain"/>
    <property type="match status" value="1"/>
</dbReference>
<dbReference type="PANTHER" id="PTHR11455">
    <property type="entry name" value="CRYPTOCHROME"/>
    <property type="match status" value="1"/>
</dbReference>
<dbReference type="GO" id="GO:0043153">
    <property type="term" value="P:entrainment of circadian clock by photoperiod"/>
    <property type="evidence" value="ECO:0007669"/>
    <property type="project" value="TreeGrafter"/>
</dbReference>
<dbReference type="InterPro" id="IPR002081">
    <property type="entry name" value="Cryptochrome/DNA_photolyase_1"/>
</dbReference>
<feature type="binding site" evidence="4">
    <location>
        <begin position="488"/>
        <end position="490"/>
    </location>
    <ligand>
        <name>FAD</name>
        <dbReference type="ChEBI" id="CHEBI:57692"/>
    </ligand>
</feature>
<dbReference type="GO" id="GO:0003677">
    <property type="term" value="F:DNA binding"/>
    <property type="evidence" value="ECO:0007669"/>
    <property type="project" value="TreeGrafter"/>
</dbReference>
<dbReference type="GO" id="GO:0071949">
    <property type="term" value="F:FAD binding"/>
    <property type="evidence" value="ECO:0007669"/>
    <property type="project" value="TreeGrafter"/>
</dbReference>
<comment type="caution">
    <text evidence="6">The sequence shown here is derived from an EMBL/GenBank/DDBJ whole genome shotgun (WGS) entry which is preliminary data.</text>
</comment>
<feature type="domain" description="Photolyase/cryptochrome alpha/beta" evidence="5">
    <location>
        <begin position="93"/>
        <end position="231"/>
    </location>
</feature>
<evidence type="ECO:0000256" key="3">
    <source>
        <dbReference type="ARBA" id="ARBA00022827"/>
    </source>
</evidence>
<name>A0A4U0TVM8_9PEZI</name>
<dbReference type="EMBL" id="NAJP01000140">
    <property type="protein sequence ID" value="TKA26400.1"/>
    <property type="molecule type" value="Genomic_DNA"/>
</dbReference>
<dbReference type="Pfam" id="PF00875">
    <property type="entry name" value="DNA_photolyase"/>
    <property type="match status" value="1"/>
</dbReference>
<dbReference type="OrthoDB" id="435881at2759"/>
<dbReference type="InterPro" id="IPR006050">
    <property type="entry name" value="DNA_photolyase_N"/>
</dbReference>
<dbReference type="Gene3D" id="3.40.50.620">
    <property type="entry name" value="HUPs"/>
    <property type="match status" value="1"/>
</dbReference>
<dbReference type="InterPro" id="IPR036134">
    <property type="entry name" value="Crypto/Photolyase_FAD-like_sf"/>
</dbReference>
<feature type="binding site" evidence="4">
    <location>
        <begin position="347"/>
        <end position="351"/>
    </location>
    <ligand>
        <name>FAD</name>
        <dbReference type="ChEBI" id="CHEBI:57692"/>
    </ligand>
</feature>
<dbReference type="PANTHER" id="PTHR11455:SF18">
    <property type="entry name" value="SI:CH1073-390K14.1"/>
    <property type="match status" value="1"/>
</dbReference>
<dbReference type="Gene3D" id="1.25.40.80">
    <property type="match status" value="1"/>
</dbReference>
<feature type="binding site" evidence="4">
    <location>
        <begin position="390"/>
        <end position="397"/>
    </location>
    <ligand>
        <name>FAD</name>
        <dbReference type="ChEBI" id="CHEBI:57692"/>
    </ligand>
</feature>
<dbReference type="InterPro" id="IPR005101">
    <property type="entry name" value="Cryptochr/Photolyase_FAD-bd"/>
</dbReference>
<dbReference type="Proteomes" id="UP000310066">
    <property type="component" value="Unassembled WGS sequence"/>
</dbReference>
<keyword evidence="2 4" id="KW-0285">Flavoprotein</keyword>
<organism evidence="6 7">
    <name type="scientific">Friedmanniomyces endolithicus</name>
    <dbReference type="NCBI Taxonomy" id="329885"/>
    <lineage>
        <taxon>Eukaryota</taxon>
        <taxon>Fungi</taxon>
        <taxon>Dikarya</taxon>
        <taxon>Ascomycota</taxon>
        <taxon>Pezizomycotina</taxon>
        <taxon>Dothideomycetes</taxon>
        <taxon>Dothideomycetidae</taxon>
        <taxon>Mycosphaerellales</taxon>
        <taxon>Teratosphaeriaceae</taxon>
        <taxon>Friedmanniomyces</taxon>
    </lineage>
</organism>
<protein>
    <recommendedName>
        <fullName evidence="5">Photolyase/cryptochrome alpha/beta domain-containing protein</fullName>
    </recommendedName>
</protein>
<evidence type="ECO:0000256" key="4">
    <source>
        <dbReference type="PIRSR" id="PIRSR602081-1"/>
    </source>
</evidence>
<dbReference type="GO" id="GO:0005737">
    <property type="term" value="C:cytoplasm"/>
    <property type="evidence" value="ECO:0007669"/>
    <property type="project" value="TreeGrafter"/>
</dbReference>
<dbReference type="Gene3D" id="1.10.579.10">
    <property type="entry name" value="DNA Cyclobutane Dipyrimidine Photolyase, subunit A, domain 3"/>
    <property type="match status" value="1"/>
</dbReference>